<dbReference type="WBParaSite" id="Hba_02225">
    <property type="protein sequence ID" value="Hba_02225"/>
    <property type="gene ID" value="Hba_02225"/>
</dbReference>
<feature type="region of interest" description="Disordered" evidence="1">
    <location>
        <begin position="29"/>
        <end position="48"/>
    </location>
</feature>
<organism evidence="2 3">
    <name type="scientific">Heterorhabditis bacteriophora</name>
    <name type="common">Entomopathogenic nematode worm</name>
    <dbReference type="NCBI Taxonomy" id="37862"/>
    <lineage>
        <taxon>Eukaryota</taxon>
        <taxon>Metazoa</taxon>
        <taxon>Ecdysozoa</taxon>
        <taxon>Nematoda</taxon>
        <taxon>Chromadorea</taxon>
        <taxon>Rhabditida</taxon>
        <taxon>Rhabditina</taxon>
        <taxon>Rhabditomorpha</taxon>
        <taxon>Strongyloidea</taxon>
        <taxon>Heterorhabditidae</taxon>
        <taxon>Heterorhabditis</taxon>
    </lineage>
</organism>
<protein>
    <submittedName>
        <fullName evidence="3">Alternative protein</fullName>
    </submittedName>
</protein>
<proteinExistence type="predicted"/>
<dbReference type="Proteomes" id="UP000095283">
    <property type="component" value="Unplaced"/>
</dbReference>
<feature type="region of interest" description="Disordered" evidence="1">
    <location>
        <begin position="1"/>
        <end position="22"/>
    </location>
</feature>
<dbReference type="AlphaFoldDB" id="A0A1I7WBZ1"/>
<evidence type="ECO:0000256" key="1">
    <source>
        <dbReference type="SAM" id="MobiDB-lite"/>
    </source>
</evidence>
<evidence type="ECO:0000313" key="3">
    <source>
        <dbReference type="WBParaSite" id="Hba_02225"/>
    </source>
</evidence>
<keyword evidence="2" id="KW-1185">Reference proteome</keyword>
<name>A0A1I7WBZ1_HETBA</name>
<accession>A0A1I7WBZ1</accession>
<reference evidence="3" key="1">
    <citation type="submission" date="2016-11" db="UniProtKB">
        <authorList>
            <consortium name="WormBaseParasite"/>
        </authorList>
    </citation>
    <scope>IDENTIFICATION</scope>
</reference>
<evidence type="ECO:0000313" key="2">
    <source>
        <dbReference type="Proteomes" id="UP000095283"/>
    </source>
</evidence>
<sequence length="84" mass="9253">MANPATNPAKRQKAKNVNMGFPLVKEHRRSSLISNPASGPAEAEATRPSPMRFCFMPLLTLPFSLQELKRTRPGPRLKSPLRGG</sequence>